<sequence length="107" mass="11810">MKLGIILSTNNAETNWNAFRLANLALSKGDTVSVFLLGEGVEYGQVSSSKFNIKEQVEKFLQSKNAQIIACGTCLAIRKQGSSKECPEGSIEDWYRIVSESDKVLTY</sequence>
<dbReference type="AlphaFoldDB" id="A0A0G0KDY0"/>
<dbReference type="Gene3D" id="3.40.1260.10">
    <property type="entry name" value="DsrEFH-like"/>
    <property type="match status" value="1"/>
</dbReference>
<comment type="caution">
    <text evidence="1">The sequence shown here is derived from an EMBL/GenBank/DDBJ whole genome shotgun (WGS) entry which is preliminary data.</text>
</comment>
<protein>
    <submittedName>
        <fullName evidence="1">Uncharacterized protein</fullName>
    </submittedName>
</protein>
<dbReference type="InterPro" id="IPR003787">
    <property type="entry name" value="Sulphur_relay_DsrE/F-like"/>
</dbReference>
<dbReference type="InterPro" id="IPR027396">
    <property type="entry name" value="DsrEFH-like"/>
</dbReference>
<dbReference type="Pfam" id="PF02635">
    <property type="entry name" value="DsrE"/>
    <property type="match status" value="1"/>
</dbReference>
<dbReference type="SUPFAM" id="SSF75169">
    <property type="entry name" value="DsrEFH-like"/>
    <property type="match status" value="1"/>
</dbReference>
<name>A0A0G0KDY0_9BACT</name>
<dbReference type="EMBL" id="LBUZ01000056">
    <property type="protein sequence ID" value="KKQ73680.1"/>
    <property type="molecule type" value="Genomic_DNA"/>
</dbReference>
<gene>
    <name evidence="1" type="ORF">US96_C0056G0006</name>
</gene>
<dbReference type="Proteomes" id="UP000034181">
    <property type="component" value="Unassembled WGS sequence"/>
</dbReference>
<evidence type="ECO:0000313" key="1">
    <source>
        <dbReference type="EMBL" id="KKQ73680.1"/>
    </source>
</evidence>
<evidence type="ECO:0000313" key="2">
    <source>
        <dbReference type="Proteomes" id="UP000034181"/>
    </source>
</evidence>
<proteinExistence type="predicted"/>
<accession>A0A0G0KDY0</accession>
<reference evidence="1 2" key="1">
    <citation type="journal article" date="2015" name="Nature">
        <title>rRNA introns, odd ribosomes, and small enigmatic genomes across a large radiation of phyla.</title>
        <authorList>
            <person name="Brown C.T."/>
            <person name="Hug L.A."/>
            <person name="Thomas B.C."/>
            <person name="Sharon I."/>
            <person name="Castelle C.J."/>
            <person name="Singh A."/>
            <person name="Wilkins M.J."/>
            <person name="Williams K.H."/>
            <person name="Banfield J.F."/>
        </authorList>
    </citation>
    <scope>NUCLEOTIDE SEQUENCE [LARGE SCALE GENOMIC DNA]</scope>
</reference>
<organism evidence="1 2">
    <name type="scientific">Candidatus Woesebacteria bacterium GW2011_GWB1_38_5b</name>
    <dbReference type="NCBI Taxonomy" id="1618569"/>
    <lineage>
        <taxon>Bacteria</taxon>
        <taxon>Candidatus Woeseibacteriota</taxon>
    </lineage>
</organism>